<dbReference type="Pfam" id="PF22481">
    <property type="entry name" value="DUF6985"/>
    <property type="match status" value="1"/>
</dbReference>
<protein>
    <recommendedName>
        <fullName evidence="1">DUF6985 domain-containing protein</fullName>
    </recommendedName>
</protein>
<dbReference type="Proteomes" id="UP001237448">
    <property type="component" value="Unassembled WGS sequence"/>
</dbReference>
<dbReference type="InterPro" id="IPR054254">
    <property type="entry name" value="DUF6985"/>
</dbReference>
<dbReference type="EMBL" id="JAUSVK010000001">
    <property type="protein sequence ID" value="MDQ0393182.1"/>
    <property type="molecule type" value="Genomic_DNA"/>
</dbReference>
<dbReference type="RefSeq" id="WP_307428129.1">
    <property type="nucleotide sequence ID" value="NZ_JAUSVK010000001.1"/>
</dbReference>
<organism evidence="2 3">
    <name type="scientific">Labrys monachus</name>
    <dbReference type="NCBI Taxonomy" id="217067"/>
    <lineage>
        <taxon>Bacteria</taxon>
        <taxon>Pseudomonadati</taxon>
        <taxon>Pseudomonadota</taxon>
        <taxon>Alphaproteobacteria</taxon>
        <taxon>Hyphomicrobiales</taxon>
        <taxon>Xanthobacteraceae</taxon>
        <taxon>Labrys</taxon>
    </lineage>
</organism>
<proteinExistence type="predicted"/>
<evidence type="ECO:0000259" key="1">
    <source>
        <dbReference type="Pfam" id="PF22481"/>
    </source>
</evidence>
<reference evidence="2 3" key="1">
    <citation type="submission" date="2023-07" db="EMBL/GenBank/DDBJ databases">
        <title>Genomic Encyclopedia of Type Strains, Phase IV (KMG-IV): sequencing the most valuable type-strain genomes for metagenomic binning, comparative biology and taxonomic classification.</title>
        <authorList>
            <person name="Goeker M."/>
        </authorList>
    </citation>
    <scope>NUCLEOTIDE SEQUENCE [LARGE SCALE GENOMIC DNA]</scope>
    <source>
        <strain evidence="2 3">DSM 5896</strain>
    </source>
</reference>
<evidence type="ECO:0000313" key="2">
    <source>
        <dbReference type="EMBL" id="MDQ0393182.1"/>
    </source>
</evidence>
<keyword evidence="3" id="KW-1185">Reference proteome</keyword>
<sequence length="157" mass="18049">MGTIEDPVFGKLQPRGRYLARNYDVLIFSENRNITLLVDNDDKPTHQQQEIFIKFDRHKEKCIKDIEKSIYAYYLSILEETRSDLGDVANEEMPIVSNINELGALVPLEKIIIRDPYYYEANIMGFMFGCTWDDSHGLGVELTDNKVTGVGQQDIVL</sequence>
<name>A0ABU0FFR8_9HYPH</name>
<gene>
    <name evidence="2" type="ORF">J3R73_002974</name>
</gene>
<accession>A0ABU0FFR8</accession>
<comment type="caution">
    <text evidence="2">The sequence shown here is derived from an EMBL/GenBank/DDBJ whole genome shotgun (WGS) entry which is preliminary data.</text>
</comment>
<feature type="domain" description="DUF6985" evidence="1">
    <location>
        <begin position="8"/>
        <end position="156"/>
    </location>
</feature>
<evidence type="ECO:0000313" key="3">
    <source>
        <dbReference type="Proteomes" id="UP001237448"/>
    </source>
</evidence>